<evidence type="ECO:0000259" key="2">
    <source>
        <dbReference type="Pfam" id="PF10546"/>
    </source>
</evidence>
<gene>
    <name evidence="3" type="ORF">A8145_13865</name>
</gene>
<reference evidence="3 4" key="1">
    <citation type="submission" date="2016-05" db="EMBL/GenBank/DDBJ databases">
        <authorList>
            <person name="Ramsay J.P."/>
        </authorList>
    </citation>
    <scope>NUCLEOTIDE SEQUENCE [LARGE SCALE GENOMIC DNA]</scope>
    <source>
        <strain evidence="3 4">NZP2042</strain>
    </source>
</reference>
<dbReference type="Pfam" id="PF10546">
    <property type="entry name" value="P63C"/>
    <property type="match status" value="1"/>
</dbReference>
<dbReference type="AlphaFoldDB" id="A0A6M7TU34"/>
<accession>A0A6M7TU34</accession>
<dbReference type="RefSeq" id="WP_065005462.1">
    <property type="nucleotide sequence ID" value="NZ_CP033334.1"/>
</dbReference>
<organism evidence="3 4">
    <name type="scientific">Rhizobium loti</name>
    <name type="common">Mesorhizobium loti</name>
    <dbReference type="NCBI Taxonomy" id="381"/>
    <lineage>
        <taxon>Bacteria</taxon>
        <taxon>Pseudomonadati</taxon>
        <taxon>Pseudomonadota</taxon>
        <taxon>Alphaproteobacteria</taxon>
        <taxon>Hyphomicrobiales</taxon>
        <taxon>Phyllobacteriaceae</taxon>
        <taxon>Mesorhizobium</taxon>
    </lineage>
</organism>
<evidence type="ECO:0000256" key="1">
    <source>
        <dbReference type="SAM" id="MobiDB-lite"/>
    </source>
</evidence>
<proteinExistence type="predicted"/>
<feature type="region of interest" description="Disordered" evidence="1">
    <location>
        <begin position="1"/>
        <end position="39"/>
    </location>
</feature>
<evidence type="ECO:0000313" key="3">
    <source>
        <dbReference type="EMBL" id="OBQ65280.1"/>
    </source>
</evidence>
<dbReference type="Proteomes" id="UP000093737">
    <property type="component" value="Unassembled WGS sequence"/>
</dbReference>
<evidence type="ECO:0000313" key="4">
    <source>
        <dbReference type="Proteomes" id="UP000093737"/>
    </source>
</evidence>
<feature type="compositionally biased region" description="Basic and acidic residues" evidence="1">
    <location>
        <begin position="11"/>
        <end position="26"/>
    </location>
</feature>
<protein>
    <recommendedName>
        <fullName evidence="2">Bacteriophage Mx8 p63 C-terminal domain-containing protein</fullName>
    </recommendedName>
</protein>
<feature type="domain" description="Bacteriophage Mx8 p63 C-terminal" evidence="2">
    <location>
        <begin position="199"/>
        <end position="290"/>
    </location>
</feature>
<dbReference type="EMBL" id="LYTK01000012">
    <property type="protein sequence ID" value="OBQ65280.1"/>
    <property type="molecule type" value="Genomic_DNA"/>
</dbReference>
<dbReference type="InterPro" id="IPR018874">
    <property type="entry name" value="Phage_Mx8_p63_C"/>
</dbReference>
<sequence>MSEQTPQSRGGEARAEKLTAEQKSEIARQGAKTRWEVDRTLPKATHAGKLVIGNSEIPCAVLPDGTRLLTQEGFLGALGRSTKPKGRSQQPSEDLPPFLATVSLSSLITDDIRAATVPIVFRTPTGGKALGYRAELLPKVCDLFLEARRLNLLTAQQQQIADKCEILVRALAQVGIVALVDEATGFQDERERDALHQLLSLYLSEEKLAWARRFPNEYYRQLYRLRGWSWPVGKAKTPLVGTLTNKIVYDRLPDGVLEELRKRNPTEPGTGRRKWKHHQFLSEDLGQPDLRDHLLQLVAIMRISKDWATFMVHFEDAFPKPGAQLSLLLEDAD</sequence>
<name>A0A6M7TU34_RHILI</name>
<comment type="caution">
    <text evidence="3">The sequence shown here is derived from an EMBL/GenBank/DDBJ whole genome shotgun (WGS) entry which is preliminary data.</text>
</comment>